<dbReference type="AlphaFoldDB" id="A0A1I7V2H8"/>
<name>A0A1I7V2H8_9PELO</name>
<dbReference type="Proteomes" id="UP000095282">
    <property type="component" value="Unplaced"/>
</dbReference>
<dbReference type="PANTHER" id="PTHR47088">
    <property type="entry name" value="SERPENTINE RECEPTOR, CLASS W"/>
    <property type="match status" value="1"/>
</dbReference>
<evidence type="ECO:0000313" key="3">
    <source>
        <dbReference type="WBParaSite" id="Csp11.Scaffold630.g21741.t1"/>
    </source>
</evidence>
<dbReference type="Pfam" id="PF10324">
    <property type="entry name" value="7TM_GPCR_Srw"/>
    <property type="match status" value="1"/>
</dbReference>
<evidence type="ECO:0000313" key="2">
    <source>
        <dbReference type="Proteomes" id="UP000095282"/>
    </source>
</evidence>
<keyword evidence="2" id="KW-1185">Reference proteome</keyword>
<evidence type="ECO:0000256" key="1">
    <source>
        <dbReference type="SAM" id="Phobius"/>
    </source>
</evidence>
<dbReference type="InterPro" id="IPR019427">
    <property type="entry name" value="7TM_GPCR_serpentine_rcpt_Srw"/>
</dbReference>
<feature type="transmembrane region" description="Helical" evidence="1">
    <location>
        <begin position="7"/>
        <end position="26"/>
    </location>
</feature>
<proteinExistence type="predicted"/>
<dbReference type="PANTHER" id="PTHR47088:SF1">
    <property type="entry name" value="G-PROTEIN COUPLED RECEPTORS FAMILY 1 PROFILE DOMAIN-CONTAINING PROTEIN-RELATED"/>
    <property type="match status" value="1"/>
</dbReference>
<keyword evidence="1" id="KW-0472">Membrane</keyword>
<organism evidence="2 3">
    <name type="scientific">Caenorhabditis tropicalis</name>
    <dbReference type="NCBI Taxonomy" id="1561998"/>
    <lineage>
        <taxon>Eukaryota</taxon>
        <taxon>Metazoa</taxon>
        <taxon>Ecdysozoa</taxon>
        <taxon>Nematoda</taxon>
        <taxon>Chromadorea</taxon>
        <taxon>Rhabditida</taxon>
        <taxon>Rhabditina</taxon>
        <taxon>Rhabditomorpha</taxon>
        <taxon>Rhabditoidea</taxon>
        <taxon>Rhabditidae</taxon>
        <taxon>Peloderinae</taxon>
        <taxon>Caenorhabditis</taxon>
    </lineage>
</organism>
<dbReference type="WBParaSite" id="Csp11.Scaffold630.g21741.t1">
    <property type="protein sequence ID" value="Csp11.Scaffold630.g21741.t1"/>
    <property type="gene ID" value="Csp11.Scaffold630.g21741"/>
</dbReference>
<reference evidence="3" key="1">
    <citation type="submission" date="2016-11" db="UniProtKB">
        <authorList>
            <consortium name="WormBaseParasite"/>
        </authorList>
    </citation>
    <scope>IDENTIFICATION</scope>
</reference>
<keyword evidence="1" id="KW-1133">Transmembrane helix</keyword>
<dbReference type="GO" id="GO:0008528">
    <property type="term" value="F:G protein-coupled peptide receptor activity"/>
    <property type="evidence" value="ECO:0007669"/>
    <property type="project" value="InterPro"/>
</dbReference>
<sequence>MRVCSTNSILIGIAIHDLIVFLVVIYDQVEEFWFPMHPEEICLENLTEWIHDLQRDILEQTSYWLGVLLALFRLLIMKLPGSNQTLSHPHSGYIYSFEFTSGISENPVGEDDSGDDRALRHLQRSMCNSRLAQVIPSWTNSI</sequence>
<protein>
    <submittedName>
        <fullName evidence="3">Pecanex-like protein</fullName>
    </submittedName>
</protein>
<accession>A0A1I7V2H8</accession>
<keyword evidence="1" id="KW-0812">Transmembrane</keyword>